<dbReference type="GO" id="GO:0005886">
    <property type="term" value="C:plasma membrane"/>
    <property type="evidence" value="ECO:0007669"/>
    <property type="project" value="UniProtKB-SubCell"/>
</dbReference>
<evidence type="ECO:0000256" key="1">
    <source>
        <dbReference type="ARBA" id="ARBA00004383"/>
    </source>
</evidence>
<gene>
    <name evidence="12" type="ORF">IP91_04998</name>
</gene>
<dbReference type="InterPro" id="IPR037682">
    <property type="entry name" value="TonB_C"/>
</dbReference>
<dbReference type="PANTHER" id="PTHR33446:SF2">
    <property type="entry name" value="PROTEIN TONB"/>
    <property type="match status" value="1"/>
</dbReference>
<dbReference type="GO" id="GO:0055085">
    <property type="term" value="P:transmembrane transport"/>
    <property type="evidence" value="ECO:0007669"/>
    <property type="project" value="InterPro"/>
</dbReference>
<dbReference type="SMART" id="SM00671">
    <property type="entry name" value="SEL1"/>
    <property type="match status" value="1"/>
</dbReference>
<dbReference type="EMBL" id="VLLB01000014">
    <property type="protein sequence ID" value="TWI60803.1"/>
    <property type="molecule type" value="Genomic_DNA"/>
</dbReference>
<organism evidence="12 13">
    <name type="scientific">Pseudoduganella lurida</name>
    <dbReference type="NCBI Taxonomy" id="1036180"/>
    <lineage>
        <taxon>Bacteria</taxon>
        <taxon>Pseudomonadati</taxon>
        <taxon>Pseudomonadota</taxon>
        <taxon>Betaproteobacteria</taxon>
        <taxon>Burkholderiales</taxon>
        <taxon>Oxalobacteraceae</taxon>
        <taxon>Telluria group</taxon>
        <taxon>Pseudoduganella</taxon>
    </lineage>
</organism>
<keyword evidence="8" id="KW-1133">Transmembrane helix</keyword>
<keyword evidence="13" id="KW-1185">Reference proteome</keyword>
<evidence type="ECO:0000256" key="7">
    <source>
        <dbReference type="ARBA" id="ARBA00022927"/>
    </source>
</evidence>
<protein>
    <submittedName>
        <fullName evidence="12">TonB family protein</fullName>
    </submittedName>
</protein>
<keyword evidence="6" id="KW-0812">Transmembrane</keyword>
<dbReference type="PANTHER" id="PTHR33446">
    <property type="entry name" value="PROTEIN TONB-RELATED"/>
    <property type="match status" value="1"/>
</dbReference>
<evidence type="ECO:0000259" key="11">
    <source>
        <dbReference type="PROSITE" id="PS52015"/>
    </source>
</evidence>
<dbReference type="Proteomes" id="UP000318431">
    <property type="component" value="Unassembled WGS sequence"/>
</dbReference>
<dbReference type="SUPFAM" id="SSF81901">
    <property type="entry name" value="HCP-like"/>
    <property type="match status" value="1"/>
</dbReference>
<feature type="signal peptide" evidence="10">
    <location>
        <begin position="1"/>
        <end position="23"/>
    </location>
</feature>
<dbReference type="NCBIfam" id="TIGR01352">
    <property type="entry name" value="tonB_Cterm"/>
    <property type="match status" value="1"/>
</dbReference>
<evidence type="ECO:0000313" key="12">
    <source>
        <dbReference type="EMBL" id="TWI60803.1"/>
    </source>
</evidence>
<sequence length="232" mass="23857">MASPTTLRLAAASALLAATAHCAAQDGAQVQEKQGQAKPVPGSCGKPEWPKEALRFEQEGEVTLGFLVGEQGTVRESKVVTSSGFPLLDSSARTALGNCRFTPATEGGKAVAAWTQMKFAWTLTKAAPTALERTYATGGTDIKEMVAGMADRGEAPAIVELTKAAVRGDAAAQSWMGARYAAGKDVPRDALAAATWYGRAAAGGDRRAAASLARLQEAEPSLVPATPAAAAQ</sequence>
<dbReference type="Gene3D" id="1.25.40.10">
    <property type="entry name" value="Tetratricopeptide repeat domain"/>
    <property type="match status" value="1"/>
</dbReference>
<evidence type="ECO:0000256" key="9">
    <source>
        <dbReference type="ARBA" id="ARBA00023136"/>
    </source>
</evidence>
<dbReference type="OrthoDB" id="8769760at2"/>
<dbReference type="AlphaFoldDB" id="A0A562QVY7"/>
<dbReference type="InterPro" id="IPR006260">
    <property type="entry name" value="TonB/TolA_C"/>
</dbReference>
<dbReference type="Pfam" id="PF03544">
    <property type="entry name" value="TonB_C"/>
    <property type="match status" value="1"/>
</dbReference>
<dbReference type="Gene3D" id="3.30.1150.10">
    <property type="match status" value="1"/>
</dbReference>
<evidence type="ECO:0000313" key="13">
    <source>
        <dbReference type="Proteomes" id="UP000318431"/>
    </source>
</evidence>
<evidence type="ECO:0000256" key="4">
    <source>
        <dbReference type="ARBA" id="ARBA00022475"/>
    </source>
</evidence>
<evidence type="ECO:0000256" key="5">
    <source>
        <dbReference type="ARBA" id="ARBA00022519"/>
    </source>
</evidence>
<evidence type="ECO:0000256" key="8">
    <source>
        <dbReference type="ARBA" id="ARBA00022989"/>
    </source>
</evidence>
<feature type="chain" id="PRO_5022071429" evidence="10">
    <location>
        <begin position="24"/>
        <end position="232"/>
    </location>
</feature>
<evidence type="ECO:0000256" key="3">
    <source>
        <dbReference type="ARBA" id="ARBA00022448"/>
    </source>
</evidence>
<evidence type="ECO:0000256" key="2">
    <source>
        <dbReference type="ARBA" id="ARBA00006555"/>
    </source>
</evidence>
<keyword evidence="5" id="KW-0997">Cell inner membrane</keyword>
<proteinExistence type="inferred from homology"/>
<evidence type="ECO:0000256" key="10">
    <source>
        <dbReference type="SAM" id="SignalP"/>
    </source>
</evidence>
<feature type="domain" description="TonB C-terminal" evidence="11">
    <location>
        <begin position="34"/>
        <end position="130"/>
    </location>
</feature>
<keyword evidence="3" id="KW-0813">Transport</keyword>
<keyword evidence="4" id="KW-1003">Cell membrane</keyword>
<keyword evidence="10" id="KW-0732">Signal</keyword>
<accession>A0A562QVY7</accession>
<dbReference type="InterPro" id="IPR006597">
    <property type="entry name" value="Sel1-like"/>
</dbReference>
<dbReference type="InterPro" id="IPR011990">
    <property type="entry name" value="TPR-like_helical_dom_sf"/>
</dbReference>
<evidence type="ECO:0000256" key="6">
    <source>
        <dbReference type="ARBA" id="ARBA00022692"/>
    </source>
</evidence>
<name>A0A562QVY7_9BURK</name>
<reference evidence="12 13" key="1">
    <citation type="journal article" date="2015" name="Stand. Genomic Sci.">
        <title>Genomic Encyclopedia of Bacterial and Archaeal Type Strains, Phase III: the genomes of soil and plant-associated and newly described type strains.</title>
        <authorList>
            <person name="Whitman W.B."/>
            <person name="Woyke T."/>
            <person name="Klenk H.P."/>
            <person name="Zhou Y."/>
            <person name="Lilburn T.G."/>
            <person name="Beck B.J."/>
            <person name="De Vos P."/>
            <person name="Vandamme P."/>
            <person name="Eisen J.A."/>
            <person name="Garrity G."/>
            <person name="Hugenholtz P."/>
            <person name="Kyrpides N.C."/>
        </authorList>
    </citation>
    <scope>NUCLEOTIDE SEQUENCE [LARGE SCALE GENOMIC DNA]</scope>
    <source>
        <strain evidence="12 13">CGMCC 1.10822</strain>
    </source>
</reference>
<keyword evidence="9" id="KW-0472">Membrane</keyword>
<keyword evidence="7" id="KW-0653">Protein transport</keyword>
<comment type="caution">
    <text evidence="12">The sequence shown here is derived from an EMBL/GenBank/DDBJ whole genome shotgun (WGS) entry which is preliminary data.</text>
</comment>
<dbReference type="GO" id="GO:0015031">
    <property type="term" value="P:protein transport"/>
    <property type="evidence" value="ECO:0007669"/>
    <property type="project" value="UniProtKB-KW"/>
</dbReference>
<comment type="similarity">
    <text evidence="2">Belongs to the TonB family.</text>
</comment>
<dbReference type="InterPro" id="IPR051045">
    <property type="entry name" value="TonB-dependent_transducer"/>
</dbReference>
<dbReference type="PROSITE" id="PS52015">
    <property type="entry name" value="TONB_CTD"/>
    <property type="match status" value="1"/>
</dbReference>
<dbReference type="SUPFAM" id="SSF74653">
    <property type="entry name" value="TolA/TonB C-terminal domain"/>
    <property type="match status" value="1"/>
</dbReference>
<dbReference type="RefSeq" id="WP_145653174.1">
    <property type="nucleotide sequence ID" value="NZ_VLLB01000014.1"/>
</dbReference>
<comment type="subcellular location">
    <subcellularLocation>
        <location evidence="1">Cell inner membrane</location>
        <topology evidence="1">Single-pass membrane protein</topology>
        <orientation evidence="1">Periplasmic side</orientation>
    </subcellularLocation>
</comment>